<accession>A0A8S5NU65</accession>
<sequence length="103" mass="11920">MKAAELYQTMAATVCRHTGVGEVDMLESNKEECVDARYLLIHFLSQCLTDEEISRQTNLPRQSVNRIRNRFAYKINKWSVRNYLNEISTELAHNSLINAIMAQ</sequence>
<proteinExistence type="predicted"/>
<evidence type="ECO:0000313" key="1">
    <source>
        <dbReference type="EMBL" id="DAD97728.1"/>
    </source>
</evidence>
<name>A0A8S5NU65_9CAUD</name>
<protein>
    <submittedName>
        <fullName evidence="1">Chromosomal replication initiator protein</fullName>
    </submittedName>
</protein>
<reference evidence="1" key="1">
    <citation type="journal article" date="2021" name="Proc. Natl. Acad. Sci. U.S.A.">
        <title>A Catalog of Tens of Thousands of Viruses from Human Metagenomes Reveals Hidden Associations with Chronic Diseases.</title>
        <authorList>
            <person name="Tisza M.J."/>
            <person name="Buck C.B."/>
        </authorList>
    </citation>
    <scope>NUCLEOTIDE SEQUENCE</scope>
    <source>
        <strain evidence="1">CtrTt13</strain>
    </source>
</reference>
<dbReference type="EMBL" id="BK015247">
    <property type="protein sequence ID" value="DAD97728.1"/>
    <property type="molecule type" value="Genomic_DNA"/>
</dbReference>
<organism evidence="1">
    <name type="scientific">Podoviridae sp. ctrTt13</name>
    <dbReference type="NCBI Taxonomy" id="2825279"/>
    <lineage>
        <taxon>Viruses</taxon>
        <taxon>Duplodnaviria</taxon>
        <taxon>Heunggongvirae</taxon>
        <taxon>Uroviricota</taxon>
        <taxon>Caudoviricetes</taxon>
    </lineage>
</organism>